<feature type="compositionally biased region" description="Polar residues" evidence="1">
    <location>
        <begin position="205"/>
        <end position="221"/>
    </location>
</feature>
<dbReference type="PANTHER" id="PTHR35871:SF1">
    <property type="entry name" value="CXC1-LIKE CYSTEINE CLUSTER ASSOCIATED WITH KDZ TRANSPOSASES DOMAIN-CONTAINING PROTEIN"/>
    <property type="match status" value="1"/>
</dbReference>
<feature type="region of interest" description="Disordered" evidence="1">
    <location>
        <begin position="250"/>
        <end position="269"/>
    </location>
</feature>
<dbReference type="PANTHER" id="PTHR35871">
    <property type="entry name" value="EXPRESSED PROTEIN"/>
    <property type="match status" value="1"/>
</dbReference>
<dbReference type="Proteomes" id="UP000218811">
    <property type="component" value="Unassembled WGS sequence"/>
</dbReference>
<evidence type="ECO:0000313" key="3">
    <source>
        <dbReference type="Proteomes" id="UP000218811"/>
    </source>
</evidence>
<evidence type="ECO:0000313" key="2">
    <source>
        <dbReference type="EMBL" id="PCH37054.1"/>
    </source>
</evidence>
<sequence>MPRSSKIQKARKAAAARARTGKQLRTHASARKQSRASQAQVSAAQDVLCISSDEDDERTSWMGGVSYMISSDKDEDGEDLNDDEGNNGDDDGDDDDNDNDLSELEGDELHQSLEMAQQRKERNRDAFSILMRPMSQSIWKQAESNRALGYNGMSDRTKRRHDKKLRDEQVHRKRYLSQFMGKMYVLTSFGHSSGAQFMHSFFSTQKGPELSEQQSNEQQGGLHTIPSVRQPALSGDEIFCGYLSDISSSEDEYETGDVGAEGGEGSEENIHNSQEHQSAMLQLLMHEEEEESEMDEAGLTADSSPSQQQRTVRSNQTTPPPKRRKLEVPARITRSHIKENRMRTFENALDAIQKFIKSKRHTFVSGDNSLQACRTRCIESYLCLIVKYKHSMTVAGECAAKSHGFSTKWGGRMVRRWARRWLNARELPVSLKGRHIKSYTLLQDPVVQAELCSYVRSNKWAMNPKKLTEFTKNSMIPAAAQQYLKEIIRKEMPAGLKKYMELELFPRIHLKVGRGISLSTVRDWLHREGFQYIEHKKSLYYDGHERPDVVRYRQEVFLPAMAQHRK</sequence>
<dbReference type="AlphaFoldDB" id="A0A2H3JK69"/>
<feature type="compositionally biased region" description="Acidic residues" evidence="1">
    <location>
        <begin position="73"/>
        <end position="106"/>
    </location>
</feature>
<feature type="region of interest" description="Disordered" evidence="1">
    <location>
        <begin position="287"/>
        <end position="327"/>
    </location>
</feature>
<dbReference type="OrthoDB" id="6511194at2759"/>
<dbReference type="EMBL" id="KB467909">
    <property type="protein sequence ID" value="PCH37054.1"/>
    <property type="molecule type" value="Genomic_DNA"/>
</dbReference>
<protein>
    <submittedName>
        <fullName evidence="2">Uncharacterized protein</fullName>
    </submittedName>
</protein>
<feature type="compositionally biased region" description="Polar residues" evidence="1">
    <location>
        <begin position="301"/>
        <end position="317"/>
    </location>
</feature>
<accession>A0A2H3JK69</accession>
<evidence type="ECO:0000256" key="1">
    <source>
        <dbReference type="SAM" id="MobiDB-lite"/>
    </source>
</evidence>
<gene>
    <name evidence="2" type="ORF">WOLCODRAFT_157754</name>
</gene>
<feature type="region of interest" description="Disordered" evidence="1">
    <location>
        <begin position="205"/>
        <end position="228"/>
    </location>
</feature>
<proteinExistence type="predicted"/>
<organism evidence="2 3">
    <name type="scientific">Wolfiporia cocos (strain MD-104)</name>
    <name type="common">Brown rot fungus</name>
    <dbReference type="NCBI Taxonomy" id="742152"/>
    <lineage>
        <taxon>Eukaryota</taxon>
        <taxon>Fungi</taxon>
        <taxon>Dikarya</taxon>
        <taxon>Basidiomycota</taxon>
        <taxon>Agaricomycotina</taxon>
        <taxon>Agaricomycetes</taxon>
        <taxon>Polyporales</taxon>
        <taxon>Phaeolaceae</taxon>
        <taxon>Wolfiporia</taxon>
    </lineage>
</organism>
<feature type="region of interest" description="Disordered" evidence="1">
    <location>
        <begin position="1"/>
        <end position="111"/>
    </location>
</feature>
<keyword evidence="3" id="KW-1185">Reference proteome</keyword>
<name>A0A2H3JK69_WOLCO</name>
<feature type="compositionally biased region" description="Acidic residues" evidence="1">
    <location>
        <begin position="287"/>
        <end position="296"/>
    </location>
</feature>
<feature type="compositionally biased region" description="Basic residues" evidence="1">
    <location>
        <begin position="1"/>
        <end position="34"/>
    </location>
</feature>
<feature type="compositionally biased region" description="Low complexity" evidence="1">
    <location>
        <begin position="35"/>
        <end position="45"/>
    </location>
</feature>
<reference evidence="2 3" key="1">
    <citation type="journal article" date="2012" name="Science">
        <title>The Paleozoic origin of enzymatic lignin decomposition reconstructed from 31 fungal genomes.</title>
        <authorList>
            <person name="Floudas D."/>
            <person name="Binder M."/>
            <person name="Riley R."/>
            <person name="Barry K."/>
            <person name="Blanchette R.A."/>
            <person name="Henrissat B."/>
            <person name="Martinez A.T."/>
            <person name="Otillar R."/>
            <person name="Spatafora J.W."/>
            <person name="Yadav J.S."/>
            <person name="Aerts A."/>
            <person name="Benoit I."/>
            <person name="Boyd A."/>
            <person name="Carlson A."/>
            <person name="Copeland A."/>
            <person name="Coutinho P.M."/>
            <person name="de Vries R.P."/>
            <person name="Ferreira P."/>
            <person name="Findley K."/>
            <person name="Foster B."/>
            <person name="Gaskell J."/>
            <person name="Glotzer D."/>
            <person name="Gorecki P."/>
            <person name="Heitman J."/>
            <person name="Hesse C."/>
            <person name="Hori C."/>
            <person name="Igarashi K."/>
            <person name="Jurgens J.A."/>
            <person name="Kallen N."/>
            <person name="Kersten P."/>
            <person name="Kohler A."/>
            <person name="Kuees U."/>
            <person name="Kumar T.K.A."/>
            <person name="Kuo A."/>
            <person name="LaButti K."/>
            <person name="Larrondo L.F."/>
            <person name="Lindquist E."/>
            <person name="Ling A."/>
            <person name="Lombard V."/>
            <person name="Lucas S."/>
            <person name="Lundell T."/>
            <person name="Martin R."/>
            <person name="McLaughlin D.J."/>
            <person name="Morgenstern I."/>
            <person name="Morin E."/>
            <person name="Murat C."/>
            <person name="Nagy L.G."/>
            <person name="Nolan M."/>
            <person name="Ohm R.A."/>
            <person name="Patyshakuliyeva A."/>
            <person name="Rokas A."/>
            <person name="Ruiz-Duenas F.J."/>
            <person name="Sabat G."/>
            <person name="Salamov A."/>
            <person name="Samejima M."/>
            <person name="Schmutz J."/>
            <person name="Slot J.C."/>
            <person name="St John F."/>
            <person name="Stenlid J."/>
            <person name="Sun H."/>
            <person name="Sun S."/>
            <person name="Syed K."/>
            <person name="Tsang A."/>
            <person name="Wiebenga A."/>
            <person name="Young D."/>
            <person name="Pisabarro A."/>
            <person name="Eastwood D.C."/>
            <person name="Martin F."/>
            <person name="Cullen D."/>
            <person name="Grigoriev I.V."/>
            <person name="Hibbett D.S."/>
        </authorList>
    </citation>
    <scope>NUCLEOTIDE SEQUENCE [LARGE SCALE GENOMIC DNA]</scope>
    <source>
        <strain evidence="2 3">MD-104</strain>
    </source>
</reference>